<keyword evidence="1 4" id="KW-0805">Transcription regulation</keyword>
<sequence>MMVSSSLAPPLTFSPCQETLSTLQKRLHFFIQSRPEQWAYSIFWQKEEEQNGGVVLAWGDGHFKANNEVVVSKQPTHDKLGLGLERKRSLQGILCDSNLEGDESMEDVTDLEWFYMVSMTRSFAIGEDLPGKAYGTGNSTWLNLNSIHKLQQFSERTKEAQMHGIQTLVCIPTSSGVVELGSSDIVRENWGLMQQAKSLFGSDVTVLVSKPPSPGGLLPFLDRNLSFADIGITSEVHKQIPQEHEAETKKEVTMTGLSSSLDSEHSNSDGPFVALALEKRKPKKRGRKPGNGRDAPMNHVEAERQRREKLNHRFYALRAVVPNVSRMDKASLLGDAVSYINELKTKIDNLETQVQKYSKKIKTENLNRKDHHQHDDHYPRSNSDSTGLVKMEVEVRIHGLEAMIRVQCENMNHPSAKLMDALRALDFQVQHASVASVKDLMLQDVVARLPEGLRNEESVKAALIRRLE</sequence>
<dbReference type="InterPro" id="IPR025610">
    <property type="entry name" value="MYC/MYB_N"/>
</dbReference>
<evidence type="ECO:0000313" key="7">
    <source>
        <dbReference type="EMBL" id="KAF5186294.1"/>
    </source>
</evidence>
<feature type="region of interest" description="Disordered" evidence="5">
    <location>
        <begin position="366"/>
        <end position="385"/>
    </location>
</feature>
<dbReference type="EMBL" id="JABWDY010029511">
    <property type="protein sequence ID" value="KAF5186294.1"/>
    <property type="molecule type" value="Genomic_DNA"/>
</dbReference>
<gene>
    <name evidence="7" type="ORF">FRX31_024120</name>
</gene>
<dbReference type="SUPFAM" id="SSF47459">
    <property type="entry name" value="HLH, helix-loop-helix DNA-binding domain"/>
    <property type="match status" value="1"/>
</dbReference>
<evidence type="ECO:0000256" key="5">
    <source>
        <dbReference type="SAM" id="MobiDB-lite"/>
    </source>
</evidence>
<accession>A0A7J6VMG9</accession>
<feature type="compositionally biased region" description="Basic residues" evidence="5">
    <location>
        <begin position="280"/>
        <end position="290"/>
    </location>
</feature>
<dbReference type="GO" id="GO:0000976">
    <property type="term" value="F:transcription cis-regulatory region binding"/>
    <property type="evidence" value="ECO:0007669"/>
    <property type="project" value="TreeGrafter"/>
</dbReference>
<dbReference type="GO" id="GO:0046983">
    <property type="term" value="F:protein dimerization activity"/>
    <property type="evidence" value="ECO:0007669"/>
    <property type="project" value="InterPro"/>
</dbReference>
<dbReference type="InterPro" id="IPR045084">
    <property type="entry name" value="AIB/MYC-like"/>
</dbReference>
<dbReference type="Gene3D" id="4.10.280.10">
    <property type="entry name" value="Helix-loop-helix DNA-binding domain"/>
    <property type="match status" value="1"/>
</dbReference>
<feature type="region of interest" description="Disordered" evidence="5">
    <location>
        <begin position="240"/>
        <end position="305"/>
    </location>
</feature>
<dbReference type="PANTHER" id="PTHR11514:SF115">
    <property type="entry name" value="TRANSCRIPTION FACTOR"/>
    <property type="match status" value="1"/>
</dbReference>
<evidence type="ECO:0000256" key="1">
    <source>
        <dbReference type="ARBA" id="ARBA00023015"/>
    </source>
</evidence>
<keyword evidence="3 4" id="KW-0539">Nucleus</keyword>
<feature type="domain" description="BHLH" evidence="6">
    <location>
        <begin position="294"/>
        <end position="343"/>
    </location>
</feature>
<evidence type="ECO:0000259" key="6">
    <source>
        <dbReference type="PROSITE" id="PS50888"/>
    </source>
</evidence>
<keyword evidence="8" id="KW-1185">Reference proteome</keyword>
<comment type="caution">
    <text evidence="7">The sequence shown here is derived from an EMBL/GenBank/DDBJ whole genome shotgun (WGS) entry which is preliminary data.</text>
</comment>
<organism evidence="7 8">
    <name type="scientific">Thalictrum thalictroides</name>
    <name type="common">Rue-anemone</name>
    <name type="synonym">Anemone thalictroides</name>
    <dbReference type="NCBI Taxonomy" id="46969"/>
    <lineage>
        <taxon>Eukaryota</taxon>
        <taxon>Viridiplantae</taxon>
        <taxon>Streptophyta</taxon>
        <taxon>Embryophyta</taxon>
        <taxon>Tracheophyta</taxon>
        <taxon>Spermatophyta</taxon>
        <taxon>Magnoliopsida</taxon>
        <taxon>Ranunculales</taxon>
        <taxon>Ranunculaceae</taxon>
        <taxon>Thalictroideae</taxon>
        <taxon>Thalictrum</taxon>
    </lineage>
</organism>
<dbReference type="SMART" id="SM00353">
    <property type="entry name" value="HLH"/>
    <property type="match status" value="1"/>
</dbReference>
<feature type="compositionally biased region" description="Basic and acidic residues" evidence="5">
    <location>
        <begin position="240"/>
        <end position="252"/>
    </location>
</feature>
<dbReference type="PROSITE" id="PS50888">
    <property type="entry name" value="BHLH"/>
    <property type="match status" value="1"/>
</dbReference>
<dbReference type="CDD" id="cd11449">
    <property type="entry name" value="bHLH_AtAIB_like"/>
    <property type="match status" value="1"/>
</dbReference>
<dbReference type="GO" id="GO:0005634">
    <property type="term" value="C:nucleus"/>
    <property type="evidence" value="ECO:0007669"/>
    <property type="project" value="UniProtKB-SubCell"/>
</dbReference>
<dbReference type="GO" id="GO:0003700">
    <property type="term" value="F:DNA-binding transcription factor activity"/>
    <property type="evidence" value="ECO:0007669"/>
    <property type="project" value="InterPro"/>
</dbReference>
<feature type="compositionally biased region" description="Basic and acidic residues" evidence="5">
    <location>
        <begin position="366"/>
        <end position="379"/>
    </location>
</feature>
<protein>
    <recommendedName>
        <fullName evidence="4">Transcription factor</fullName>
        <shortName evidence="4">bHLH transcription factor</shortName>
    </recommendedName>
    <alternativeName>
        <fullName evidence="4">Basic helix-loop-helix protein</fullName>
    </alternativeName>
</protein>
<evidence type="ECO:0000256" key="2">
    <source>
        <dbReference type="ARBA" id="ARBA00023163"/>
    </source>
</evidence>
<evidence type="ECO:0000256" key="3">
    <source>
        <dbReference type="ARBA" id="ARBA00023242"/>
    </source>
</evidence>
<dbReference type="AlphaFoldDB" id="A0A7J6VMG9"/>
<keyword evidence="2 4" id="KW-0804">Transcription</keyword>
<proteinExistence type="predicted"/>
<dbReference type="Pfam" id="PF14215">
    <property type="entry name" value="bHLH-MYC_N"/>
    <property type="match status" value="1"/>
</dbReference>
<dbReference type="Proteomes" id="UP000554482">
    <property type="component" value="Unassembled WGS sequence"/>
</dbReference>
<dbReference type="PANTHER" id="PTHR11514">
    <property type="entry name" value="MYC"/>
    <property type="match status" value="1"/>
</dbReference>
<reference evidence="7 8" key="1">
    <citation type="submission" date="2020-06" db="EMBL/GenBank/DDBJ databases">
        <title>Transcriptomic and genomic resources for Thalictrum thalictroides and T. hernandezii: Facilitating candidate gene discovery in an emerging model plant lineage.</title>
        <authorList>
            <person name="Arias T."/>
            <person name="Riano-Pachon D.M."/>
            <person name="Di Stilio V.S."/>
        </authorList>
    </citation>
    <scope>NUCLEOTIDE SEQUENCE [LARGE SCALE GENOMIC DNA]</scope>
    <source>
        <strain evidence="8">cv. WT478/WT964</strain>
        <tissue evidence="7">Leaves</tissue>
    </source>
</reference>
<evidence type="ECO:0000256" key="4">
    <source>
        <dbReference type="RuleBase" id="RU369104"/>
    </source>
</evidence>
<dbReference type="InterPro" id="IPR011598">
    <property type="entry name" value="bHLH_dom"/>
</dbReference>
<name>A0A7J6VMG9_THATH</name>
<dbReference type="OrthoDB" id="1926382at2759"/>
<evidence type="ECO:0000313" key="8">
    <source>
        <dbReference type="Proteomes" id="UP000554482"/>
    </source>
</evidence>
<dbReference type="Pfam" id="PF00010">
    <property type="entry name" value="HLH"/>
    <property type="match status" value="1"/>
</dbReference>
<comment type="subcellular location">
    <subcellularLocation>
        <location evidence="4">Nucleus</location>
    </subcellularLocation>
</comment>
<dbReference type="InterPro" id="IPR036638">
    <property type="entry name" value="HLH_DNA-bd_sf"/>
</dbReference>